<dbReference type="PANTHER" id="PTHR41677:SF1">
    <property type="entry name" value="FE2OG DIOXYGENASE DOMAIN-CONTAINING PROTEIN"/>
    <property type="match status" value="1"/>
</dbReference>
<dbReference type="Proteomes" id="UP000326565">
    <property type="component" value="Unassembled WGS sequence"/>
</dbReference>
<dbReference type="EMBL" id="ML732164">
    <property type="protein sequence ID" value="KAB8077837.1"/>
    <property type="molecule type" value="Genomic_DNA"/>
</dbReference>
<evidence type="ECO:0000313" key="1">
    <source>
        <dbReference type="EMBL" id="KAB8077837.1"/>
    </source>
</evidence>
<evidence type="ECO:0000313" key="2">
    <source>
        <dbReference type="Proteomes" id="UP000326565"/>
    </source>
</evidence>
<organism evidence="1 2">
    <name type="scientific">Aspergillus leporis</name>
    <dbReference type="NCBI Taxonomy" id="41062"/>
    <lineage>
        <taxon>Eukaryota</taxon>
        <taxon>Fungi</taxon>
        <taxon>Dikarya</taxon>
        <taxon>Ascomycota</taxon>
        <taxon>Pezizomycotina</taxon>
        <taxon>Eurotiomycetes</taxon>
        <taxon>Eurotiomycetidae</taxon>
        <taxon>Eurotiales</taxon>
        <taxon>Aspergillaceae</taxon>
        <taxon>Aspergillus</taxon>
        <taxon>Aspergillus subgen. Circumdati</taxon>
    </lineage>
</organism>
<reference evidence="1 2" key="1">
    <citation type="submission" date="2019-04" db="EMBL/GenBank/DDBJ databases">
        <title>Friends and foes A comparative genomics study of 23 Aspergillus species from section Flavi.</title>
        <authorList>
            <consortium name="DOE Joint Genome Institute"/>
            <person name="Kjaerbolling I."/>
            <person name="Vesth T."/>
            <person name="Frisvad J.C."/>
            <person name="Nybo J.L."/>
            <person name="Theobald S."/>
            <person name="Kildgaard S."/>
            <person name="Isbrandt T."/>
            <person name="Kuo A."/>
            <person name="Sato A."/>
            <person name="Lyhne E.K."/>
            <person name="Kogle M.E."/>
            <person name="Wiebenga A."/>
            <person name="Kun R.S."/>
            <person name="Lubbers R.J."/>
            <person name="Makela M.R."/>
            <person name="Barry K."/>
            <person name="Chovatia M."/>
            <person name="Clum A."/>
            <person name="Daum C."/>
            <person name="Haridas S."/>
            <person name="He G."/>
            <person name="LaButti K."/>
            <person name="Lipzen A."/>
            <person name="Mondo S."/>
            <person name="Riley R."/>
            <person name="Salamov A."/>
            <person name="Simmons B.A."/>
            <person name="Magnuson J.K."/>
            <person name="Henrissat B."/>
            <person name="Mortensen U.H."/>
            <person name="Larsen T.O."/>
            <person name="Devries R.P."/>
            <person name="Grigoriev I.V."/>
            <person name="Machida M."/>
            <person name="Baker S.E."/>
            <person name="Andersen M.R."/>
        </authorList>
    </citation>
    <scope>NUCLEOTIDE SEQUENCE [LARGE SCALE GENOMIC DNA]</scope>
    <source>
        <strain evidence="1 2">CBS 151.66</strain>
    </source>
</reference>
<sequence>MSTAQERKPKELWKSDFEDVFNPKIHLNYTPPASLLTMDDLGLTRSNTSTPIAGSVPFPFLSEEGVRAYRRSMIKQDILKSCAKPYGTGTFILRDLAKHSKFIRDLWTHPETMRIVSEVADVPLAIIMPTEIGHTNIQVTGNTVDDLIRELDVEPRRSFVYTNEQRNYDPLKANSVIPWHYDSYPYVAVVMLSDTTHMIGGETYIKKGDGSAAKVEGPALGYCVILQGGQVEHLAARAFGTSERITTITSYRAAVDGLYDDSYISNVRPYCDLPELYAEWTNYRLEGLKQEIEHMQKNIIKRMDKDPDAFPLNEIYHFTDQQMSYLKRTIRQMVDLTLCADVRRRFDAREINSVGEVWARVRTHPRFKVLLPAVMKQTMAWESAVPYFNDWQETKYMIQCGHASSVLSQQGNFSWCQNEFDDYLFGDELLRQGLKEVLLAWLDRSDLICLG</sequence>
<dbReference type="AlphaFoldDB" id="A0A5N5XCM9"/>
<dbReference type="PANTHER" id="PTHR41677">
    <property type="entry name" value="YALI0B19030P"/>
    <property type="match status" value="1"/>
</dbReference>
<proteinExistence type="predicted"/>
<name>A0A5N5XCM9_9EURO</name>
<protein>
    <submittedName>
        <fullName evidence="1">Uncharacterized protein</fullName>
    </submittedName>
</protein>
<accession>A0A5N5XCM9</accession>
<dbReference type="OrthoDB" id="10256055at2759"/>
<keyword evidence="2" id="KW-1185">Reference proteome</keyword>
<gene>
    <name evidence="1" type="ORF">BDV29DRAFT_153317</name>
</gene>